<gene>
    <name evidence="2" type="ORF">RchiOBHm_Chr3g0496051</name>
</gene>
<comment type="caution">
    <text evidence="2">The sequence shown here is derived from an EMBL/GenBank/DDBJ whole genome shotgun (WGS) entry which is preliminary data.</text>
</comment>
<dbReference type="EMBL" id="PDCK01000041">
    <property type="protein sequence ID" value="PRQ45839.1"/>
    <property type="molecule type" value="Genomic_DNA"/>
</dbReference>
<evidence type="ECO:0000313" key="2">
    <source>
        <dbReference type="EMBL" id="PRQ45839.1"/>
    </source>
</evidence>
<dbReference type="Proteomes" id="UP000238479">
    <property type="component" value="Chromosome 3"/>
</dbReference>
<dbReference type="InterPro" id="IPR041221">
    <property type="entry name" value="APC1_C"/>
</dbReference>
<organism evidence="2 3">
    <name type="scientific">Rosa chinensis</name>
    <name type="common">China rose</name>
    <dbReference type="NCBI Taxonomy" id="74649"/>
    <lineage>
        <taxon>Eukaryota</taxon>
        <taxon>Viridiplantae</taxon>
        <taxon>Streptophyta</taxon>
        <taxon>Embryophyta</taxon>
        <taxon>Tracheophyta</taxon>
        <taxon>Spermatophyta</taxon>
        <taxon>Magnoliopsida</taxon>
        <taxon>eudicotyledons</taxon>
        <taxon>Gunneridae</taxon>
        <taxon>Pentapetalae</taxon>
        <taxon>rosids</taxon>
        <taxon>fabids</taxon>
        <taxon>Rosales</taxon>
        <taxon>Rosaceae</taxon>
        <taxon>Rosoideae</taxon>
        <taxon>Rosoideae incertae sedis</taxon>
        <taxon>Rosa</taxon>
    </lineage>
</organism>
<accession>A0A2P6RHD5</accession>
<reference evidence="2 3" key="1">
    <citation type="journal article" date="2018" name="Nat. Genet.">
        <title>The Rosa genome provides new insights in the design of modern roses.</title>
        <authorList>
            <person name="Bendahmane M."/>
        </authorList>
    </citation>
    <scope>NUCLEOTIDE SEQUENCE [LARGE SCALE GENOMIC DNA]</scope>
    <source>
        <strain evidence="3">cv. Old Blush</strain>
    </source>
</reference>
<evidence type="ECO:0000259" key="1">
    <source>
        <dbReference type="Pfam" id="PF18122"/>
    </source>
</evidence>
<protein>
    <recommendedName>
        <fullName evidence="1">Anaphase-promoting complex subunit 1 C-terminal domain-containing protein</fullName>
    </recommendedName>
</protein>
<proteinExistence type="predicted"/>
<feature type="domain" description="Anaphase-promoting complex subunit 1 C-terminal" evidence="1">
    <location>
        <begin position="40"/>
        <end position="76"/>
    </location>
</feature>
<keyword evidence="3" id="KW-1185">Reference proteome</keyword>
<dbReference type="AlphaFoldDB" id="A0A2P6RHD5"/>
<evidence type="ECO:0000313" key="3">
    <source>
        <dbReference type="Proteomes" id="UP000238479"/>
    </source>
</evidence>
<dbReference type="Pfam" id="PF18122">
    <property type="entry name" value="APC1_C"/>
    <property type="match status" value="1"/>
</dbReference>
<dbReference type="Gramene" id="PRQ45839">
    <property type="protein sequence ID" value="PRQ45839"/>
    <property type="gene ID" value="RchiOBHm_Chr3g0496051"/>
</dbReference>
<sequence>MNWAVNLKPMSNKATCSTLFLTGGTQASKRDVGVIVQQFRSDIDFQEFCLQVLLECVSKDMPALLQDLRSFSVASNEDLRARFGSRSVLWNNGYS</sequence>
<name>A0A2P6RHD5_ROSCH</name>